<dbReference type="Gene3D" id="1.10.8.430">
    <property type="entry name" value="Helical domain of apoptotic protease-activating factors"/>
    <property type="match status" value="1"/>
</dbReference>
<feature type="domain" description="Disease resistance N-terminal" evidence="9">
    <location>
        <begin position="17"/>
        <end position="89"/>
    </location>
</feature>
<dbReference type="PANTHER" id="PTHR23155">
    <property type="entry name" value="DISEASE RESISTANCE PROTEIN RP"/>
    <property type="match status" value="1"/>
</dbReference>
<dbReference type="Gene3D" id="3.40.50.300">
    <property type="entry name" value="P-loop containing nucleotide triphosphate hydrolases"/>
    <property type="match status" value="1"/>
</dbReference>
<comment type="caution">
    <text evidence="12">The sequence shown here is derived from an EMBL/GenBank/DDBJ whole genome shotgun (WGS) entry which is preliminary data.</text>
</comment>
<dbReference type="InterPro" id="IPR058922">
    <property type="entry name" value="WHD_DRP"/>
</dbReference>
<dbReference type="PANTHER" id="PTHR23155:SF1205">
    <property type="entry name" value="DISEASE RESISTANCE PROTEIN RPM1"/>
    <property type="match status" value="1"/>
</dbReference>
<dbReference type="GO" id="GO:0043531">
    <property type="term" value="F:ADP binding"/>
    <property type="evidence" value="ECO:0007669"/>
    <property type="project" value="InterPro"/>
</dbReference>
<keyword evidence="6" id="KW-0175">Coiled coil</keyword>
<dbReference type="Proteomes" id="UP000604825">
    <property type="component" value="Unassembled WGS sequence"/>
</dbReference>
<dbReference type="FunFam" id="1.10.10.10:FF:000322">
    <property type="entry name" value="Probable disease resistance protein At1g63360"/>
    <property type="match status" value="1"/>
</dbReference>
<protein>
    <submittedName>
        <fullName evidence="12">Uncharacterized protein</fullName>
    </submittedName>
</protein>
<evidence type="ECO:0000256" key="3">
    <source>
        <dbReference type="ARBA" id="ARBA00022737"/>
    </source>
</evidence>
<dbReference type="Pfam" id="PF23598">
    <property type="entry name" value="LRR_14"/>
    <property type="match status" value="1"/>
</dbReference>
<gene>
    <name evidence="12" type="ORF">NCGR_LOCUS24398</name>
</gene>
<keyword evidence="4" id="KW-0547">Nucleotide-binding</keyword>
<dbReference type="SUPFAM" id="SSF52058">
    <property type="entry name" value="L domain-like"/>
    <property type="match status" value="1"/>
</dbReference>
<dbReference type="InterPro" id="IPR036388">
    <property type="entry name" value="WH-like_DNA-bd_sf"/>
</dbReference>
<feature type="domain" description="Disease resistance R13L4/SHOC-2-like LRR" evidence="11">
    <location>
        <begin position="526"/>
        <end position="842"/>
    </location>
</feature>
<evidence type="ECO:0000256" key="5">
    <source>
        <dbReference type="ARBA" id="ARBA00022821"/>
    </source>
</evidence>
<sequence length="1166" mass="130197">MAEPILASLIHGIASLLTHRVADQARRLLTTGQDVCWLRDELHSMQLFLHEVETCSGDGSATTEAWVHQMRDIMLDSEDVFDAFDANQVRACSILGNLRAWSKVEAQIRRIKKQLSDISRRRSEYPNLTNKPADSSDNIIGLLASSPLVHDKDTVGLDRDLDALLQHILGEESEMSVMSLVGMGGVGKTTLAKKVYNHPDVKRHFDRSSWVYVSNKMELRGVLREMARGLVRIPSAEANSLSEGQLQELLLSGLRGMRFLLVLDDVWEKGLWDVIKLVLPKNGRSRVLVTTRNVVVAESVIDARSDVHRLQPMTFEDSYNLFCRKAFLTDGVCPDDMTETAKDIVRKCVGLPLAIVAAGSMMSRKKKTDTEWTCVLESIQKDLSNGEMGVHRALFLSYKDLPHPLKPCFLLLSVIPYDSEISRKKLVRLWIAEGFVKKKNDETLETTAEKYLMELINRSMIEASVVSSSGRVKACRIHDLLHDLAVSLSENGNFSVICHDKGASTSARRISLQTSHVQFHKEHMKKMRSVFMFSGSAPVVLKSNIVAKRFKLVRILDLENANVLKLPKEIGGLLHLRYLGLRGTKLKKLPRTLQKLYHLQTLDIRKTWISIIAFQIKCLRNLRNLEMKQDGKSIKVLTGLSQLGELQVLTGLQASATVVHEIASLTKLQKLAVEDLNNEDAEKLCSSVNNMKELSYLSIFSGDGIRPLDIATLKPSSCLQKLHIAGPLQKLPDWFTQLDKLTKLRLSFSKLEEDPLSVLAQLPNLLFLQLNKAYQGKAMRCCCPGFPNLKIFIITELEELEEWDVDEGAMPCVLEVWIMSCENLATVPTGLQSLATLQRLRLVGMPSSFTDRLGELSEDFVRVHRPKYEGCITSSRRCSTVLRRICACTQKNCKKHQWRLTVNPRRGLLASKVRAVRRDERLAWTASALAPGLQSSCTNRQDAEPNCAGRSLLQCCERGQPSIAVENAEVDADTDARGGWCCKGEANALPRNKLALYEQSASPPTATTPLYQPRPPLWRPHGMRIQSTSASQCGTTCTFASRLAATIDISSHHFVCLQLNLFVHHMSANSNGRAANGTRAESGRQSSHLKSNDTNASGPTTKCSSKHTNNTNKNSSGKNLTNDDDFTVPLYYSQEKLTLFPTKSLCKSVPAKYSSTDKRLYQLVFG</sequence>
<organism evidence="12 13">
    <name type="scientific">Miscanthus lutarioriparius</name>
    <dbReference type="NCBI Taxonomy" id="422564"/>
    <lineage>
        <taxon>Eukaryota</taxon>
        <taxon>Viridiplantae</taxon>
        <taxon>Streptophyta</taxon>
        <taxon>Embryophyta</taxon>
        <taxon>Tracheophyta</taxon>
        <taxon>Spermatophyta</taxon>
        <taxon>Magnoliopsida</taxon>
        <taxon>Liliopsida</taxon>
        <taxon>Poales</taxon>
        <taxon>Poaceae</taxon>
        <taxon>PACMAD clade</taxon>
        <taxon>Panicoideae</taxon>
        <taxon>Andropogonodae</taxon>
        <taxon>Andropogoneae</taxon>
        <taxon>Saccharinae</taxon>
        <taxon>Miscanthus</taxon>
    </lineage>
</organism>
<feature type="region of interest" description="Disordered" evidence="7">
    <location>
        <begin position="1072"/>
        <end position="1120"/>
    </location>
</feature>
<keyword evidence="5" id="KW-0611">Plant defense</keyword>
<dbReference type="FunFam" id="3.40.50.300:FF:001091">
    <property type="entry name" value="Probable disease resistance protein At1g61300"/>
    <property type="match status" value="1"/>
</dbReference>
<evidence type="ECO:0000313" key="12">
    <source>
        <dbReference type="EMBL" id="CAD6236539.1"/>
    </source>
</evidence>
<dbReference type="InterPro" id="IPR044974">
    <property type="entry name" value="Disease_R_plants"/>
</dbReference>
<dbReference type="Gene3D" id="3.80.10.10">
    <property type="entry name" value="Ribonuclease Inhibitor"/>
    <property type="match status" value="1"/>
</dbReference>
<feature type="domain" description="NB-ARC" evidence="8">
    <location>
        <begin position="160"/>
        <end position="327"/>
    </location>
</feature>
<dbReference type="Pfam" id="PF23559">
    <property type="entry name" value="WHD_DRP"/>
    <property type="match status" value="1"/>
</dbReference>
<dbReference type="GO" id="GO:0002758">
    <property type="term" value="P:innate immune response-activating signaling pathway"/>
    <property type="evidence" value="ECO:0007669"/>
    <property type="project" value="UniProtKB-ARBA"/>
</dbReference>
<name>A0A811PB58_9POAL</name>
<dbReference type="Gene3D" id="1.10.10.10">
    <property type="entry name" value="Winged helix-like DNA-binding domain superfamily/Winged helix DNA-binding domain"/>
    <property type="match status" value="1"/>
</dbReference>
<evidence type="ECO:0000256" key="6">
    <source>
        <dbReference type="ARBA" id="ARBA00023054"/>
    </source>
</evidence>
<evidence type="ECO:0000256" key="4">
    <source>
        <dbReference type="ARBA" id="ARBA00022741"/>
    </source>
</evidence>
<dbReference type="Pfam" id="PF00931">
    <property type="entry name" value="NB-ARC"/>
    <property type="match status" value="1"/>
</dbReference>
<dbReference type="PRINTS" id="PR00364">
    <property type="entry name" value="DISEASERSIST"/>
</dbReference>
<dbReference type="OrthoDB" id="690341at2759"/>
<dbReference type="GO" id="GO:0042742">
    <property type="term" value="P:defense response to bacterium"/>
    <property type="evidence" value="ECO:0007669"/>
    <property type="project" value="UniProtKB-ARBA"/>
</dbReference>
<evidence type="ECO:0000259" key="8">
    <source>
        <dbReference type="Pfam" id="PF00931"/>
    </source>
</evidence>
<evidence type="ECO:0000256" key="2">
    <source>
        <dbReference type="ARBA" id="ARBA00022614"/>
    </source>
</evidence>
<dbReference type="InterPro" id="IPR055414">
    <property type="entry name" value="LRR_R13L4/SHOC2-like"/>
</dbReference>
<evidence type="ECO:0000313" key="13">
    <source>
        <dbReference type="Proteomes" id="UP000604825"/>
    </source>
</evidence>
<feature type="compositionally biased region" description="Low complexity" evidence="7">
    <location>
        <begin position="1100"/>
        <end position="1120"/>
    </location>
</feature>
<dbReference type="CDD" id="cd14798">
    <property type="entry name" value="RX-CC_like"/>
    <property type="match status" value="1"/>
</dbReference>
<dbReference type="SUPFAM" id="SSF52540">
    <property type="entry name" value="P-loop containing nucleoside triphosphate hydrolases"/>
    <property type="match status" value="1"/>
</dbReference>
<dbReference type="InterPro" id="IPR002182">
    <property type="entry name" value="NB-ARC"/>
</dbReference>
<reference evidence="12" key="1">
    <citation type="submission" date="2020-10" db="EMBL/GenBank/DDBJ databases">
        <authorList>
            <person name="Han B."/>
            <person name="Lu T."/>
            <person name="Zhao Q."/>
            <person name="Huang X."/>
            <person name="Zhao Y."/>
        </authorList>
    </citation>
    <scope>NUCLEOTIDE SEQUENCE</scope>
</reference>
<evidence type="ECO:0000259" key="9">
    <source>
        <dbReference type="Pfam" id="PF18052"/>
    </source>
</evidence>
<keyword evidence="3" id="KW-0677">Repeat</keyword>
<evidence type="ECO:0000256" key="1">
    <source>
        <dbReference type="ARBA" id="ARBA00008894"/>
    </source>
</evidence>
<dbReference type="InterPro" id="IPR042197">
    <property type="entry name" value="Apaf_helical"/>
</dbReference>
<evidence type="ECO:0000259" key="11">
    <source>
        <dbReference type="Pfam" id="PF23598"/>
    </source>
</evidence>
<evidence type="ECO:0000259" key="10">
    <source>
        <dbReference type="Pfam" id="PF23559"/>
    </source>
</evidence>
<feature type="compositionally biased region" description="Polar residues" evidence="7">
    <location>
        <begin position="1083"/>
        <end position="1099"/>
    </location>
</feature>
<proteinExistence type="inferred from homology"/>
<dbReference type="Pfam" id="PF18052">
    <property type="entry name" value="Rx_N"/>
    <property type="match status" value="1"/>
</dbReference>
<dbReference type="InterPro" id="IPR038005">
    <property type="entry name" value="RX-like_CC"/>
</dbReference>
<feature type="domain" description="Disease resistance protein winged helix" evidence="10">
    <location>
        <begin position="416"/>
        <end position="485"/>
    </location>
</feature>
<evidence type="ECO:0000256" key="7">
    <source>
        <dbReference type="SAM" id="MobiDB-lite"/>
    </source>
</evidence>
<keyword evidence="13" id="KW-1185">Reference proteome</keyword>
<accession>A0A811PB58</accession>
<keyword evidence="2" id="KW-0433">Leucine-rich repeat</keyword>
<dbReference type="AlphaFoldDB" id="A0A811PB58"/>
<dbReference type="Gene3D" id="1.20.5.4130">
    <property type="match status" value="1"/>
</dbReference>
<dbReference type="EMBL" id="CAJGYO010000006">
    <property type="protein sequence ID" value="CAD6236539.1"/>
    <property type="molecule type" value="Genomic_DNA"/>
</dbReference>
<comment type="similarity">
    <text evidence="1">Belongs to the disease resistance NB-LRR family.</text>
</comment>
<dbReference type="InterPro" id="IPR027417">
    <property type="entry name" value="P-loop_NTPase"/>
</dbReference>
<dbReference type="InterPro" id="IPR041118">
    <property type="entry name" value="Rx_N"/>
</dbReference>
<dbReference type="GO" id="GO:0009626">
    <property type="term" value="P:plant-type hypersensitive response"/>
    <property type="evidence" value="ECO:0007669"/>
    <property type="project" value="UniProtKB-ARBA"/>
</dbReference>
<dbReference type="InterPro" id="IPR032675">
    <property type="entry name" value="LRR_dom_sf"/>
</dbReference>